<dbReference type="SUPFAM" id="SSF103473">
    <property type="entry name" value="MFS general substrate transporter"/>
    <property type="match status" value="1"/>
</dbReference>
<dbReference type="Pfam" id="PF07690">
    <property type="entry name" value="MFS_1"/>
    <property type="match status" value="1"/>
</dbReference>
<dbReference type="GO" id="GO:0022857">
    <property type="term" value="F:transmembrane transporter activity"/>
    <property type="evidence" value="ECO:0007669"/>
    <property type="project" value="InterPro"/>
</dbReference>
<proteinExistence type="predicted"/>
<dbReference type="CDD" id="cd17389">
    <property type="entry name" value="MFS_MFSD10"/>
    <property type="match status" value="1"/>
</dbReference>
<dbReference type="FunFam" id="1.20.1250.20:FF:000223">
    <property type="entry name" value="Major facilitator superfamily domain-containing protein"/>
    <property type="match status" value="1"/>
</dbReference>
<sequence length="446" mass="48191">MVPKGDSGETKERSSPGAGANPSIYVIFISLILDLLAFTVILPLLPSILEHYEQEAEGDLYHQLKASVSFFQSVLDVPDKFTSVLFGGFLGSMFCLLQFVASPLIGSLSDVYGRKPVLLATMCGICMSYIIWSLASSFALFVLSRIIGGLSKGNISLSTAIVSDLSSEETRGKGMALIGVAFSIGFIVGPLIGALFFKFGGGSFLFPALFSVTLSALNIVFIACKFPESLPAHSRCQSVMGSMKEAVEMVSPASLFAFRPVKRLKDRDRDMLVTLGRGYFWYLFVYSGLEFSLTFLVHLRFQFTSVDQGKMFCFIGIVMALLQGGYVRRISPGKEIPLVVRALMVLAPSFVIIAFAHSIVVLYGGLLLFAYGSAVIVPCLTTAVSRIGGPDEKGAIMGTFRSLGALARGLGPFVACSLYWCVGPKLCYLLGGMAMILPYLLIKKLK</sequence>
<keyword evidence="2" id="KW-0813">Transport</keyword>
<dbReference type="PANTHER" id="PTHR23504:SF31">
    <property type="entry name" value="MAJOR FACILITATOR SUPERFAMILY DOMAIN-CONTAINING PROTEIN 10"/>
    <property type="match status" value="1"/>
</dbReference>
<dbReference type="EMBL" id="OB661207">
    <property type="protein sequence ID" value="CAD7227641.1"/>
    <property type="molecule type" value="Genomic_DNA"/>
</dbReference>
<organism evidence="6">
    <name type="scientific">Cyprideis torosa</name>
    <dbReference type="NCBI Taxonomy" id="163714"/>
    <lineage>
        <taxon>Eukaryota</taxon>
        <taxon>Metazoa</taxon>
        <taxon>Ecdysozoa</taxon>
        <taxon>Arthropoda</taxon>
        <taxon>Crustacea</taxon>
        <taxon>Oligostraca</taxon>
        <taxon>Ostracoda</taxon>
        <taxon>Podocopa</taxon>
        <taxon>Podocopida</taxon>
        <taxon>Cytherocopina</taxon>
        <taxon>Cytheroidea</taxon>
        <taxon>Cytherideidae</taxon>
        <taxon>Cyprideis</taxon>
    </lineage>
</organism>
<evidence type="ECO:0000256" key="1">
    <source>
        <dbReference type="ARBA" id="ARBA00004141"/>
    </source>
</evidence>
<gene>
    <name evidence="6" type="ORF">CTOB1V02_LOCUS5542</name>
</gene>
<dbReference type="GO" id="GO:0031526">
    <property type="term" value="C:brush border membrane"/>
    <property type="evidence" value="ECO:0007669"/>
    <property type="project" value="TreeGrafter"/>
</dbReference>
<dbReference type="Gene3D" id="1.20.1250.20">
    <property type="entry name" value="MFS general substrate transporter like domains"/>
    <property type="match status" value="1"/>
</dbReference>
<keyword evidence="4" id="KW-1133">Transmembrane helix</keyword>
<reference evidence="6" key="1">
    <citation type="submission" date="2020-11" db="EMBL/GenBank/DDBJ databases">
        <authorList>
            <person name="Tran Van P."/>
        </authorList>
    </citation>
    <scope>NUCLEOTIDE SEQUENCE</scope>
</reference>
<keyword evidence="3" id="KW-0812">Transmembrane</keyword>
<dbReference type="OrthoDB" id="196650at2759"/>
<comment type="subcellular location">
    <subcellularLocation>
        <location evidence="1">Membrane</location>
        <topology evidence="1">Multi-pass membrane protein</topology>
    </subcellularLocation>
</comment>
<keyword evidence="5" id="KW-0472">Membrane</keyword>
<dbReference type="InterPro" id="IPR036259">
    <property type="entry name" value="MFS_trans_sf"/>
</dbReference>
<evidence type="ECO:0000256" key="4">
    <source>
        <dbReference type="ARBA" id="ARBA00022989"/>
    </source>
</evidence>
<dbReference type="PANTHER" id="PTHR23504">
    <property type="entry name" value="MAJOR FACILITATOR SUPERFAMILY DOMAIN-CONTAINING PROTEIN 10"/>
    <property type="match status" value="1"/>
</dbReference>
<evidence type="ECO:0000313" key="6">
    <source>
        <dbReference type="EMBL" id="CAD7227641.1"/>
    </source>
</evidence>
<evidence type="ECO:0000256" key="5">
    <source>
        <dbReference type="ARBA" id="ARBA00023136"/>
    </source>
</evidence>
<evidence type="ECO:0000256" key="2">
    <source>
        <dbReference type="ARBA" id="ARBA00022448"/>
    </source>
</evidence>
<dbReference type="AlphaFoldDB" id="A0A7R8WEV0"/>
<dbReference type="PROSITE" id="PS50850">
    <property type="entry name" value="MFS"/>
    <property type="match status" value="1"/>
</dbReference>
<dbReference type="InterPro" id="IPR011701">
    <property type="entry name" value="MFS"/>
</dbReference>
<name>A0A7R8WEV0_9CRUS</name>
<dbReference type="InterPro" id="IPR020846">
    <property type="entry name" value="MFS_dom"/>
</dbReference>
<evidence type="ECO:0000256" key="3">
    <source>
        <dbReference type="ARBA" id="ARBA00022692"/>
    </source>
</evidence>
<protein>
    <submittedName>
        <fullName evidence="6">Uncharacterized protein</fullName>
    </submittedName>
</protein>
<accession>A0A7R8WEV0</accession>